<name>A0ABP6S2V4_9PSEU</name>
<evidence type="ECO:0000313" key="3">
    <source>
        <dbReference type="Proteomes" id="UP001500483"/>
    </source>
</evidence>
<keyword evidence="3" id="KW-1185">Reference proteome</keyword>
<reference evidence="3" key="1">
    <citation type="journal article" date="2019" name="Int. J. Syst. Evol. Microbiol.">
        <title>The Global Catalogue of Microorganisms (GCM) 10K type strain sequencing project: providing services to taxonomists for standard genome sequencing and annotation.</title>
        <authorList>
            <consortium name="The Broad Institute Genomics Platform"/>
            <consortium name="The Broad Institute Genome Sequencing Center for Infectious Disease"/>
            <person name="Wu L."/>
            <person name="Ma J."/>
        </authorList>
    </citation>
    <scope>NUCLEOTIDE SEQUENCE [LARGE SCALE GENOMIC DNA]</scope>
    <source>
        <strain evidence="3">JCM 9687</strain>
    </source>
</reference>
<sequence>MRAHDLEAQQRPASARGPARFQFLGRAAVVAQVRFGQVDAARAVVFEHVLAVLQDLQRGADAVGEGDQVGTGAAKTCSTDSPTGFAESAQ</sequence>
<protein>
    <submittedName>
        <fullName evidence="2">Uncharacterized protein</fullName>
    </submittedName>
</protein>
<feature type="region of interest" description="Disordered" evidence="1">
    <location>
        <begin position="63"/>
        <end position="90"/>
    </location>
</feature>
<organism evidence="2 3">
    <name type="scientific">Saccharopolyspora gregorii</name>
    <dbReference type="NCBI Taxonomy" id="33914"/>
    <lineage>
        <taxon>Bacteria</taxon>
        <taxon>Bacillati</taxon>
        <taxon>Actinomycetota</taxon>
        <taxon>Actinomycetes</taxon>
        <taxon>Pseudonocardiales</taxon>
        <taxon>Pseudonocardiaceae</taxon>
        <taxon>Saccharopolyspora</taxon>
    </lineage>
</organism>
<evidence type="ECO:0000256" key="1">
    <source>
        <dbReference type="SAM" id="MobiDB-lite"/>
    </source>
</evidence>
<proteinExistence type="predicted"/>
<evidence type="ECO:0000313" key="2">
    <source>
        <dbReference type="EMBL" id="GAA3366647.1"/>
    </source>
</evidence>
<comment type="caution">
    <text evidence="2">The sequence shown here is derived from an EMBL/GenBank/DDBJ whole genome shotgun (WGS) entry which is preliminary data.</text>
</comment>
<gene>
    <name evidence="2" type="ORF">GCM10020366_71030</name>
</gene>
<dbReference type="EMBL" id="BAAAYK010000043">
    <property type="protein sequence ID" value="GAA3366647.1"/>
    <property type="molecule type" value="Genomic_DNA"/>
</dbReference>
<dbReference type="Proteomes" id="UP001500483">
    <property type="component" value="Unassembled WGS sequence"/>
</dbReference>
<accession>A0ABP6S2V4</accession>